<evidence type="ECO:0000313" key="1">
    <source>
        <dbReference type="EMBL" id="KAI5312442.1"/>
    </source>
</evidence>
<name>A0AAD4YJG4_PRUDU</name>
<proteinExistence type="predicted"/>
<evidence type="ECO:0000313" key="2">
    <source>
        <dbReference type="Proteomes" id="UP001054821"/>
    </source>
</evidence>
<reference evidence="1 2" key="1">
    <citation type="journal article" date="2022" name="G3 (Bethesda)">
        <title>Whole-genome sequence and methylome profiling of the almond [Prunus dulcis (Mill.) D.A. Webb] cultivar 'Nonpareil'.</title>
        <authorList>
            <person name="D'Amico-Willman K.M."/>
            <person name="Ouma W.Z."/>
            <person name="Meulia T."/>
            <person name="Sideli G.M."/>
            <person name="Gradziel T.M."/>
            <person name="Fresnedo-Ramirez J."/>
        </authorList>
    </citation>
    <scope>NUCLEOTIDE SEQUENCE [LARGE SCALE GENOMIC DNA]</scope>
    <source>
        <strain evidence="1">Clone GOH B32 T37-40</strain>
    </source>
</reference>
<accession>A0AAD4YJG4</accession>
<dbReference type="EMBL" id="JAJFAZ020000008">
    <property type="protein sequence ID" value="KAI5312442.1"/>
    <property type="molecule type" value="Genomic_DNA"/>
</dbReference>
<keyword evidence="2" id="KW-1185">Reference proteome</keyword>
<gene>
    <name evidence="1" type="ORF">L3X38_041615</name>
</gene>
<dbReference type="Proteomes" id="UP001054821">
    <property type="component" value="Chromosome 8"/>
</dbReference>
<dbReference type="AlphaFoldDB" id="A0AAD4YJG4"/>
<sequence length="103" mass="11667">MTGSEGNRSRELITSQSMPSRCQNMQRTSIIKSGLVEHNQLVGLLENQAHNEYFIHHAANLVSHMEWPASCVGPSSSHVWLEKCKPKCRKERLAQVLRFVKAP</sequence>
<protein>
    <submittedName>
        <fullName evidence="1">Uncharacterized protein</fullName>
    </submittedName>
</protein>
<organism evidence="1 2">
    <name type="scientific">Prunus dulcis</name>
    <name type="common">Almond</name>
    <name type="synonym">Amygdalus dulcis</name>
    <dbReference type="NCBI Taxonomy" id="3755"/>
    <lineage>
        <taxon>Eukaryota</taxon>
        <taxon>Viridiplantae</taxon>
        <taxon>Streptophyta</taxon>
        <taxon>Embryophyta</taxon>
        <taxon>Tracheophyta</taxon>
        <taxon>Spermatophyta</taxon>
        <taxon>Magnoliopsida</taxon>
        <taxon>eudicotyledons</taxon>
        <taxon>Gunneridae</taxon>
        <taxon>Pentapetalae</taxon>
        <taxon>rosids</taxon>
        <taxon>fabids</taxon>
        <taxon>Rosales</taxon>
        <taxon>Rosaceae</taxon>
        <taxon>Amygdaloideae</taxon>
        <taxon>Amygdaleae</taxon>
        <taxon>Prunus</taxon>
    </lineage>
</organism>
<comment type="caution">
    <text evidence="1">The sequence shown here is derived from an EMBL/GenBank/DDBJ whole genome shotgun (WGS) entry which is preliminary data.</text>
</comment>